<gene>
    <name evidence="1" type="ORF">PBY51_013560</name>
</gene>
<name>A0AAN7Y548_ELEMC</name>
<accession>A0AAN7Y548</accession>
<proteinExistence type="predicted"/>
<evidence type="ECO:0000313" key="1">
    <source>
        <dbReference type="EMBL" id="KAK5872902.1"/>
    </source>
</evidence>
<reference evidence="1 2" key="1">
    <citation type="journal article" date="2023" name="Genes (Basel)">
        <title>Chromosome-Level Genome Assembly and Circadian Gene Repertoire of the Patagonia Blennie Eleginops maclovinus-The Closest Ancestral Proxy of Antarctic Cryonotothenioids.</title>
        <authorList>
            <person name="Cheng C.C."/>
            <person name="Rivera-Colon A.G."/>
            <person name="Minhas B.F."/>
            <person name="Wilson L."/>
            <person name="Rayamajhi N."/>
            <person name="Vargas-Chacoff L."/>
            <person name="Catchen J.M."/>
        </authorList>
    </citation>
    <scope>NUCLEOTIDE SEQUENCE [LARGE SCALE GENOMIC DNA]</scope>
    <source>
        <strain evidence="1">JMC-PN-2008</strain>
    </source>
</reference>
<sequence length="109" mass="12078">MNVKRLTTNLRSSWGIIIHGNRQLSPCFPKASASLEMTWKLNPNTNTLRENQDAEEELRNIAVSVFSSFVYLCSQGGSLSFQPACISSADATVNWCALVWKREVLLGAS</sequence>
<reference evidence="1 2" key="2">
    <citation type="journal article" date="2023" name="Mol. Biol. Evol.">
        <title>Genomics of Secondarily Temperate Adaptation in the Only Non-Antarctic Icefish.</title>
        <authorList>
            <person name="Rivera-Colon A.G."/>
            <person name="Rayamajhi N."/>
            <person name="Minhas B.F."/>
            <person name="Madrigal G."/>
            <person name="Bilyk K.T."/>
            <person name="Yoon V."/>
            <person name="Hune M."/>
            <person name="Gregory S."/>
            <person name="Cheng C.H.C."/>
            <person name="Catchen J.M."/>
        </authorList>
    </citation>
    <scope>NUCLEOTIDE SEQUENCE [LARGE SCALE GENOMIC DNA]</scope>
    <source>
        <strain evidence="1">JMC-PN-2008</strain>
    </source>
</reference>
<dbReference type="AlphaFoldDB" id="A0AAN7Y548"/>
<organism evidence="1 2">
    <name type="scientific">Eleginops maclovinus</name>
    <name type="common">Patagonian blennie</name>
    <name type="synonym">Eleginus maclovinus</name>
    <dbReference type="NCBI Taxonomy" id="56733"/>
    <lineage>
        <taxon>Eukaryota</taxon>
        <taxon>Metazoa</taxon>
        <taxon>Chordata</taxon>
        <taxon>Craniata</taxon>
        <taxon>Vertebrata</taxon>
        <taxon>Euteleostomi</taxon>
        <taxon>Actinopterygii</taxon>
        <taxon>Neopterygii</taxon>
        <taxon>Teleostei</taxon>
        <taxon>Neoteleostei</taxon>
        <taxon>Acanthomorphata</taxon>
        <taxon>Eupercaria</taxon>
        <taxon>Perciformes</taxon>
        <taxon>Notothenioidei</taxon>
        <taxon>Eleginopidae</taxon>
        <taxon>Eleginops</taxon>
    </lineage>
</organism>
<dbReference type="EMBL" id="JAUZQC010000004">
    <property type="protein sequence ID" value="KAK5872902.1"/>
    <property type="molecule type" value="Genomic_DNA"/>
</dbReference>
<protein>
    <submittedName>
        <fullName evidence="1">Uncharacterized protein</fullName>
    </submittedName>
</protein>
<dbReference type="Proteomes" id="UP001346869">
    <property type="component" value="Unassembled WGS sequence"/>
</dbReference>
<keyword evidence="2" id="KW-1185">Reference proteome</keyword>
<evidence type="ECO:0000313" key="2">
    <source>
        <dbReference type="Proteomes" id="UP001346869"/>
    </source>
</evidence>
<comment type="caution">
    <text evidence="1">The sequence shown here is derived from an EMBL/GenBank/DDBJ whole genome shotgun (WGS) entry which is preliminary data.</text>
</comment>